<protein>
    <submittedName>
        <fullName evidence="1">Uncharacterized protein</fullName>
    </submittedName>
</protein>
<evidence type="ECO:0000313" key="2">
    <source>
        <dbReference type="Proteomes" id="UP000478052"/>
    </source>
</evidence>
<dbReference type="EMBL" id="VUJU01006220">
    <property type="protein sequence ID" value="KAF0749108.1"/>
    <property type="molecule type" value="Genomic_DNA"/>
</dbReference>
<dbReference type="Proteomes" id="UP000478052">
    <property type="component" value="Unassembled WGS sequence"/>
</dbReference>
<evidence type="ECO:0000313" key="1">
    <source>
        <dbReference type="EMBL" id="KAF0749108.1"/>
    </source>
</evidence>
<dbReference type="OrthoDB" id="6776127at2759"/>
<accession>A0A6G0Y4D6</accession>
<comment type="caution">
    <text evidence="1">The sequence shown here is derived from an EMBL/GenBank/DDBJ whole genome shotgun (WGS) entry which is preliminary data.</text>
</comment>
<keyword evidence="2" id="KW-1185">Reference proteome</keyword>
<gene>
    <name evidence="1" type="ORF">FWK35_00014245</name>
</gene>
<dbReference type="AlphaFoldDB" id="A0A6G0Y4D6"/>
<dbReference type="PANTHER" id="PTHR10773">
    <property type="entry name" value="DNA-DIRECTED RNA POLYMERASES I, II, AND III SUBUNIT RPABC2"/>
    <property type="match status" value="1"/>
</dbReference>
<organism evidence="1 2">
    <name type="scientific">Aphis craccivora</name>
    <name type="common">Cowpea aphid</name>
    <dbReference type="NCBI Taxonomy" id="307492"/>
    <lineage>
        <taxon>Eukaryota</taxon>
        <taxon>Metazoa</taxon>
        <taxon>Ecdysozoa</taxon>
        <taxon>Arthropoda</taxon>
        <taxon>Hexapoda</taxon>
        <taxon>Insecta</taxon>
        <taxon>Pterygota</taxon>
        <taxon>Neoptera</taxon>
        <taxon>Paraneoptera</taxon>
        <taxon>Hemiptera</taxon>
        <taxon>Sternorrhyncha</taxon>
        <taxon>Aphidomorpha</taxon>
        <taxon>Aphidoidea</taxon>
        <taxon>Aphididae</taxon>
        <taxon>Aphidini</taxon>
        <taxon>Aphis</taxon>
        <taxon>Aphis</taxon>
    </lineage>
</organism>
<dbReference type="PANTHER" id="PTHR10773:SF19">
    <property type="match status" value="1"/>
</dbReference>
<proteinExistence type="predicted"/>
<name>A0A6G0Y4D6_APHCR</name>
<sequence>MCVQQKVVSNVGKKLELSPAITTDKSDTHTNRPHKIRSEVLDCIKKHIDMFPVVDSHYTRQHTTKQYLKMSLKDLCDQHQKFDIASPEEKELQKAMYDHLRSKKYDKQQPFNNPELCIAVFDLQKVLTTPQSEASSFYYKRTFAVYDFTIYDIGYYYMWNESEAKEGQIR</sequence>
<reference evidence="1 2" key="1">
    <citation type="submission" date="2019-08" db="EMBL/GenBank/DDBJ databases">
        <title>Whole genome of Aphis craccivora.</title>
        <authorList>
            <person name="Voronova N.V."/>
            <person name="Shulinski R.S."/>
            <person name="Bandarenka Y.V."/>
            <person name="Zhorov D.G."/>
            <person name="Warner D."/>
        </authorList>
    </citation>
    <scope>NUCLEOTIDE SEQUENCE [LARGE SCALE GENOMIC DNA]</scope>
    <source>
        <strain evidence="1">180601</strain>
        <tissue evidence="1">Whole Body</tissue>
    </source>
</reference>